<dbReference type="InterPro" id="IPR051604">
    <property type="entry name" value="Ergot_Alk_Oxidoreductase"/>
</dbReference>
<dbReference type="PANTHER" id="PTHR43162">
    <property type="match status" value="1"/>
</dbReference>
<name>A0A1T5BRR3_9SPHI</name>
<dbReference type="RefSeq" id="WP_079702111.1">
    <property type="nucleotide sequence ID" value="NZ_FUYR01000001.1"/>
</dbReference>
<sequence>MIVIIGATGNVGSKVTANLQHLDIPFLGIRSANGAPDGIRSGDLMDPDFLKDIASNAQSIFSILPGSLYPNWEDYAELLTNAIKESPVSHIVNISNAVIEKNGEPSILNSFETKLNTLADVHIKHLRCANFFDNLKWGLNNGYEGDLKLPYISTHEIAGVASDYLSKRNFVGHSVDVLLGPADYSMNEFCQLTGADSREMLMTEESRSFFEPFNQGAFKIAARTTANTTSNADPRYYLDYFLTNELRKG</sequence>
<gene>
    <name evidence="1" type="ORF">SAMN05661099_1663</name>
</gene>
<dbReference type="Proteomes" id="UP000189981">
    <property type="component" value="Unassembled WGS sequence"/>
</dbReference>
<dbReference type="InterPro" id="IPR036291">
    <property type="entry name" value="NAD(P)-bd_dom_sf"/>
</dbReference>
<evidence type="ECO:0000313" key="2">
    <source>
        <dbReference type="Proteomes" id="UP000189981"/>
    </source>
</evidence>
<dbReference type="SUPFAM" id="SSF51735">
    <property type="entry name" value="NAD(P)-binding Rossmann-fold domains"/>
    <property type="match status" value="1"/>
</dbReference>
<reference evidence="2" key="1">
    <citation type="submission" date="2017-02" db="EMBL/GenBank/DDBJ databases">
        <authorList>
            <person name="Varghese N."/>
            <person name="Submissions S."/>
        </authorList>
    </citation>
    <scope>NUCLEOTIDE SEQUENCE [LARGE SCALE GENOMIC DNA]</scope>
    <source>
        <strain evidence="2">DSM 22385</strain>
    </source>
</reference>
<dbReference type="EMBL" id="FUYR01000001">
    <property type="protein sequence ID" value="SKB50082.1"/>
    <property type="molecule type" value="Genomic_DNA"/>
</dbReference>
<dbReference type="PANTHER" id="PTHR43162:SF1">
    <property type="entry name" value="PRESTALK A DIFFERENTIATION PROTEIN A"/>
    <property type="match status" value="1"/>
</dbReference>
<dbReference type="OrthoDB" id="112777at2"/>
<organism evidence="1 2">
    <name type="scientific">Daejeonella lutea</name>
    <dbReference type="NCBI Taxonomy" id="572036"/>
    <lineage>
        <taxon>Bacteria</taxon>
        <taxon>Pseudomonadati</taxon>
        <taxon>Bacteroidota</taxon>
        <taxon>Sphingobacteriia</taxon>
        <taxon>Sphingobacteriales</taxon>
        <taxon>Sphingobacteriaceae</taxon>
        <taxon>Daejeonella</taxon>
    </lineage>
</organism>
<keyword evidence="2" id="KW-1185">Reference proteome</keyword>
<accession>A0A1T5BRR3</accession>
<dbReference type="STRING" id="572036.SAMN05661099_1663"/>
<proteinExistence type="predicted"/>
<dbReference type="Gene3D" id="3.90.25.10">
    <property type="entry name" value="UDP-galactose 4-epimerase, domain 1"/>
    <property type="match status" value="1"/>
</dbReference>
<evidence type="ECO:0000313" key="1">
    <source>
        <dbReference type="EMBL" id="SKB50082.1"/>
    </source>
</evidence>
<dbReference type="AlphaFoldDB" id="A0A1T5BRR3"/>
<dbReference type="Gene3D" id="3.40.50.720">
    <property type="entry name" value="NAD(P)-binding Rossmann-like Domain"/>
    <property type="match status" value="1"/>
</dbReference>
<protein>
    <submittedName>
        <fullName evidence="1">Uncharacterized conserved protein YbjT, contains NAD(P)-binding and DUF2867 domains</fullName>
    </submittedName>
</protein>